<evidence type="ECO:0000259" key="4">
    <source>
        <dbReference type="Pfam" id="PF04055"/>
    </source>
</evidence>
<dbReference type="Pfam" id="PF04055">
    <property type="entry name" value="Radical_SAM"/>
    <property type="match status" value="1"/>
</dbReference>
<dbReference type="InterPro" id="IPR058240">
    <property type="entry name" value="rSAM_sf"/>
</dbReference>
<evidence type="ECO:0000256" key="2">
    <source>
        <dbReference type="ARBA" id="ARBA00023004"/>
    </source>
</evidence>
<protein>
    <submittedName>
        <fullName evidence="5">Radical SAM domain protein</fullName>
    </submittedName>
</protein>
<dbReference type="STRING" id="545694.TREPR_0852"/>
<dbReference type="GO" id="GO:0051536">
    <property type="term" value="F:iron-sulfur cluster binding"/>
    <property type="evidence" value="ECO:0007669"/>
    <property type="project" value="UniProtKB-KW"/>
</dbReference>
<dbReference type="PANTHER" id="PTHR43432">
    <property type="entry name" value="SLR0285 PROTEIN"/>
    <property type="match status" value="1"/>
</dbReference>
<dbReference type="AlphaFoldDB" id="F5YIP4"/>
<reference evidence="6" key="1">
    <citation type="submission" date="2009-12" db="EMBL/GenBank/DDBJ databases">
        <title>Complete sequence of Treponema primitia strain ZAS-2.</title>
        <authorList>
            <person name="Tetu S.G."/>
            <person name="Matson E."/>
            <person name="Ren Q."/>
            <person name="Seshadri R."/>
            <person name="Elbourne L."/>
            <person name="Hassan K.A."/>
            <person name="Durkin A."/>
            <person name="Radune D."/>
            <person name="Mohamoud Y."/>
            <person name="Shay R."/>
            <person name="Jin S."/>
            <person name="Zhang X."/>
            <person name="Lucey K."/>
            <person name="Ballor N.R."/>
            <person name="Ottesen E."/>
            <person name="Rosenthal R."/>
            <person name="Allen A."/>
            <person name="Leadbetter J.R."/>
            <person name="Paulsen I.T."/>
        </authorList>
    </citation>
    <scope>NUCLEOTIDE SEQUENCE [LARGE SCALE GENOMIC DNA]</scope>
    <source>
        <strain evidence="6">ATCC BAA-887 / DSM 12427 / ZAS-2</strain>
    </source>
</reference>
<sequence>MHFKEVKGILSSKNGMNISRGCIHGCIYCDARSKCYNMDHVFEDVEIKINAPELLEQKLKTKRKKCMIGTGAMSDPYIPIPENLNNIRTCLEIIEKYRCGLAIQTKSSLILRDLDLLIKINNNAKCIVEITLTSFDESLCRIVEPNVSTTKERFEILKTMRDNGIQTIVWLSPILPFINDTEENIRGILHYCIEAKVYGILCFEMGLTLREGDREYFYEKLDVHFPGLKQKYQSKYGNNYILKSDRNKTLMEIFNKTCHDNNIVCDNDELFRYMSAFEENEKRQLYLFE</sequence>
<dbReference type="KEGG" id="tpi:TREPR_0852"/>
<dbReference type="SFLD" id="SFLDG01084">
    <property type="entry name" value="Uncharacterised_Radical_SAM_Su"/>
    <property type="match status" value="1"/>
</dbReference>
<keyword evidence="3" id="KW-0411">Iron-sulfur</keyword>
<dbReference type="SUPFAM" id="SSF102114">
    <property type="entry name" value="Radical SAM enzymes"/>
    <property type="match status" value="1"/>
</dbReference>
<keyword evidence="1" id="KW-0479">Metal-binding</keyword>
<dbReference type="RefSeq" id="WP_015709197.1">
    <property type="nucleotide sequence ID" value="NC_015578.1"/>
</dbReference>
<dbReference type="OrthoDB" id="9785699at2"/>
<dbReference type="PANTHER" id="PTHR43432:SF5">
    <property type="entry name" value="ELP3_MIAA_NIFB-LIKE RADICAL SAM CORE DOMAIN-CONTAINING PROTEIN"/>
    <property type="match status" value="1"/>
</dbReference>
<evidence type="ECO:0000313" key="5">
    <source>
        <dbReference type="EMBL" id="AEF85592.1"/>
    </source>
</evidence>
<dbReference type="InterPro" id="IPR007197">
    <property type="entry name" value="rSAM"/>
</dbReference>
<dbReference type="HOGENOM" id="CLU_015525_2_0_12"/>
<dbReference type="GO" id="GO:0046872">
    <property type="term" value="F:metal ion binding"/>
    <property type="evidence" value="ECO:0007669"/>
    <property type="project" value="UniProtKB-KW"/>
</dbReference>
<dbReference type="GO" id="GO:0003824">
    <property type="term" value="F:catalytic activity"/>
    <property type="evidence" value="ECO:0007669"/>
    <property type="project" value="InterPro"/>
</dbReference>
<dbReference type="SFLD" id="SFLDS00029">
    <property type="entry name" value="Radical_SAM"/>
    <property type="match status" value="1"/>
</dbReference>
<dbReference type="EMBL" id="CP001843">
    <property type="protein sequence ID" value="AEF85592.1"/>
    <property type="molecule type" value="Genomic_DNA"/>
</dbReference>
<evidence type="ECO:0000313" key="6">
    <source>
        <dbReference type="Proteomes" id="UP000009223"/>
    </source>
</evidence>
<feature type="domain" description="Radical SAM core" evidence="4">
    <location>
        <begin position="16"/>
        <end position="183"/>
    </location>
</feature>
<dbReference type="eggNOG" id="COG1533">
    <property type="taxonomic scope" value="Bacteria"/>
</dbReference>
<evidence type="ECO:0000256" key="3">
    <source>
        <dbReference type="ARBA" id="ARBA00023014"/>
    </source>
</evidence>
<proteinExistence type="predicted"/>
<dbReference type="InterPro" id="IPR040086">
    <property type="entry name" value="MJ0683-like"/>
</dbReference>
<dbReference type="Gene3D" id="3.80.30.30">
    <property type="match status" value="1"/>
</dbReference>
<evidence type="ECO:0000256" key="1">
    <source>
        <dbReference type="ARBA" id="ARBA00022723"/>
    </source>
</evidence>
<dbReference type="Proteomes" id="UP000009223">
    <property type="component" value="Chromosome"/>
</dbReference>
<keyword evidence="6" id="KW-1185">Reference proteome</keyword>
<reference evidence="5 6" key="2">
    <citation type="journal article" date="2011" name="ISME J.">
        <title>RNA-seq reveals cooperative metabolic interactions between two termite-gut spirochete species in co-culture.</title>
        <authorList>
            <person name="Rosenthal A.Z."/>
            <person name="Matson E.G."/>
            <person name="Eldar A."/>
            <person name="Leadbetter J.R."/>
        </authorList>
    </citation>
    <scope>NUCLEOTIDE SEQUENCE [LARGE SCALE GENOMIC DNA]</scope>
    <source>
        <strain evidence="6">ATCC BAA-887 / DSM 12427 / ZAS-2</strain>
    </source>
</reference>
<accession>F5YIP4</accession>
<organism evidence="5 6">
    <name type="scientific">Treponema primitia (strain ATCC BAA-887 / DSM 12427 / ZAS-2)</name>
    <dbReference type="NCBI Taxonomy" id="545694"/>
    <lineage>
        <taxon>Bacteria</taxon>
        <taxon>Pseudomonadati</taxon>
        <taxon>Spirochaetota</taxon>
        <taxon>Spirochaetia</taxon>
        <taxon>Spirochaetales</taxon>
        <taxon>Treponemataceae</taxon>
        <taxon>Treponema</taxon>
    </lineage>
</organism>
<name>F5YIP4_TREPZ</name>
<gene>
    <name evidence="5" type="ordered locus">TREPR_0852</name>
</gene>
<keyword evidence="2" id="KW-0408">Iron</keyword>